<sequence>MIVIKLYSERFAIKYLFSSKGVCLGIDTKKASFLFLVSRQGILLRKRPVGDRIVENMDYEIDRIHEGLMGGK</sequence>
<organism evidence="1 3">
    <name type="scientific">Candidatus Sysuiplasma superficiale</name>
    <dbReference type="NCBI Taxonomy" id="2823368"/>
    <lineage>
        <taxon>Archaea</taxon>
        <taxon>Methanobacteriati</taxon>
        <taxon>Thermoplasmatota</taxon>
        <taxon>Thermoplasmata</taxon>
        <taxon>Candidatus Sysuiplasmatales</taxon>
        <taxon>Candidatus Sysuiplasmataceae</taxon>
        <taxon>Candidatus Sysuiplasma</taxon>
    </lineage>
</organism>
<protein>
    <submittedName>
        <fullName evidence="1">Uncharacterized protein</fullName>
    </submittedName>
</protein>
<dbReference type="EMBL" id="JAGVSJ010000002">
    <property type="protein sequence ID" value="MBX8631110.1"/>
    <property type="molecule type" value="Genomic_DNA"/>
</dbReference>
<comment type="caution">
    <text evidence="1">The sequence shown here is derived from an EMBL/GenBank/DDBJ whole genome shotgun (WGS) entry which is preliminary data.</text>
</comment>
<dbReference type="Proteomes" id="UP000716004">
    <property type="component" value="Unassembled WGS sequence"/>
</dbReference>
<gene>
    <name evidence="1" type="ORF">J9259_01110</name>
    <name evidence="2" type="ORF">KIY12_03780</name>
</gene>
<evidence type="ECO:0000313" key="1">
    <source>
        <dbReference type="EMBL" id="MBX8631110.1"/>
    </source>
</evidence>
<proteinExistence type="predicted"/>
<dbReference type="EMBL" id="JAHEAC010000022">
    <property type="protein sequence ID" value="MBX8643828.1"/>
    <property type="molecule type" value="Genomic_DNA"/>
</dbReference>
<accession>A0A8J8CDF4</accession>
<reference evidence="1" key="1">
    <citation type="submission" date="2021-04" db="EMBL/GenBank/DDBJ databases">
        <title>Genomic insights into ecological role and evolution of a novel Thermoplasmata order Candidatus Sysuiplasmatales.</title>
        <authorList>
            <person name="Yuan Y."/>
        </authorList>
    </citation>
    <scope>NUCLEOTIDE SEQUENCE</scope>
    <source>
        <strain evidence="2">TUT19-bin139</strain>
        <strain evidence="1">YP2-bin.285</strain>
    </source>
</reference>
<dbReference type="Proteomes" id="UP000750197">
    <property type="component" value="Unassembled WGS sequence"/>
</dbReference>
<evidence type="ECO:0000313" key="2">
    <source>
        <dbReference type="EMBL" id="MBX8643828.1"/>
    </source>
</evidence>
<evidence type="ECO:0000313" key="3">
    <source>
        <dbReference type="Proteomes" id="UP000716004"/>
    </source>
</evidence>
<name>A0A8J8CDF4_9ARCH</name>
<dbReference type="AlphaFoldDB" id="A0A8J8CDF4"/>